<keyword evidence="3" id="KW-0028">Amino-acid biosynthesis</keyword>
<dbReference type="PANTHER" id="PTHR21022:SF19">
    <property type="entry name" value="PREPHENATE DEHYDRATASE-RELATED"/>
    <property type="match status" value="1"/>
</dbReference>
<keyword evidence="4" id="KW-0057">Aromatic amino acid biosynthesis</keyword>
<name>A0ABW5D654_9BACT</name>
<dbReference type="Gene3D" id="3.40.190.10">
    <property type="entry name" value="Periplasmic binding protein-like II"/>
    <property type="match status" value="2"/>
</dbReference>
<comment type="catalytic activity">
    <reaction evidence="7">
        <text>prephenate + H(+) = 3-phenylpyruvate + CO2 + H2O</text>
        <dbReference type="Rhea" id="RHEA:21648"/>
        <dbReference type="ChEBI" id="CHEBI:15377"/>
        <dbReference type="ChEBI" id="CHEBI:15378"/>
        <dbReference type="ChEBI" id="CHEBI:16526"/>
        <dbReference type="ChEBI" id="CHEBI:18005"/>
        <dbReference type="ChEBI" id="CHEBI:29934"/>
        <dbReference type="EC" id="4.2.1.51"/>
    </reaction>
</comment>
<evidence type="ECO:0000256" key="1">
    <source>
        <dbReference type="ARBA" id="ARBA00004741"/>
    </source>
</evidence>
<dbReference type="PROSITE" id="PS51171">
    <property type="entry name" value="PREPHENATE_DEHYDR_3"/>
    <property type="match status" value="1"/>
</dbReference>
<dbReference type="RefSeq" id="WP_386818078.1">
    <property type="nucleotide sequence ID" value="NZ_JBHUIT010000002.1"/>
</dbReference>
<evidence type="ECO:0000256" key="5">
    <source>
        <dbReference type="ARBA" id="ARBA00023222"/>
    </source>
</evidence>
<evidence type="ECO:0000313" key="10">
    <source>
        <dbReference type="Proteomes" id="UP001597375"/>
    </source>
</evidence>
<gene>
    <name evidence="9" type="ORF">ACFSSA_01910</name>
</gene>
<reference evidence="10" key="1">
    <citation type="journal article" date="2019" name="Int. J. Syst. Evol. Microbiol.">
        <title>The Global Catalogue of Microorganisms (GCM) 10K type strain sequencing project: providing services to taxonomists for standard genome sequencing and annotation.</title>
        <authorList>
            <consortium name="The Broad Institute Genomics Platform"/>
            <consortium name="The Broad Institute Genome Sequencing Center for Infectious Disease"/>
            <person name="Wu L."/>
            <person name="Ma J."/>
        </authorList>
    </citation>
    <scope>NUCLEOTIDE SEQUENCE [LARGE SCALE GENOMIC DNA]</scope>
    <source>
        <strain evidence="10">CGMCC 4.7106</strain>
    </source>
</reference>
<evidence type="ECO:0000256" key="7">
    <source>
        <dbReference type="ARBA" id="ARBA00047848"/>
    </source>
</evidence>
<evidence type="ECO:0000256" key="3">
    <source>
        <dbReference type="ARBA" id="ARBA00022605"/>
    </source>
</evidence>
<dbReference type="SUPFAM" id="SSF53850">
    <property type="entry name" value="Periplasmic binding protein-like II"/>
    <property type="match status" value="1"/>
</dbReference>
<accession>A0ABW5D654</accession>
<dbReference type="EMBL" id="JBHUIT010000002">
    <property type="protein sequence ID" value="MFD2255419.1"/>
    <property type="molecule type" value="Genomic_DNA"/>
</dbReference>
<protein>
    <recommendedName>
        <fullName evidence="2">prephenate dehydratase</fullName>
        <ecNumber evidence="2">4.2.1.51</ecNumber>
    </recommendedName>
</protein>
<dbReference type="PANTHER" id="PTHR21022">
    <property type="entry name" value="PREPHENATE DEHYDRATASE P PROTEIN"/>
    <property type="match status" value="1"/>
</dbReference>
<evidence type="ECO:0000256" key="4">
    <source>
        <dbReference type="ARBA" id="ARBA00023141"/>
    </source>
</evidence>
<comment type="caution">
    <text evidence="9">The sequence shown here is derived from an EMBL/GenBank/DDBJ whole genome shotgun (WGS) entry which is preliminary data.</text>
</comment>
<organism evidence="9 10">
    <name type="scientific">Luteolibacter algae</name>
    <dbReference type="NCBI Taxonomy" id="454151"/>
    <lineage>
        <taxon>Bacteria</taxon>
        <taxon>Pseudomonadati</taxon>
        <taxon>Verrucomicrobiota</taxon>
        <taxon>Verrucomicrobiia</taxon>
        <taxon>Verrucomicrobiales</taxon>
        <taxon>Verrucomicrobiaceae</taxon>
        <taxon>Luteolibacter</taxon>
    </lineage>
</organism>
<keyword evidence="10" id="KW-1185">Reference proteome</keyword>
<comment type="pathway">
    <text evidence="1">Amino-acid biosynthesis; L-phenylalanine biosynthesis; phenylpyruvate from prephenate: step 1/1.</text>
</comment>
<dbReference type="Proteomes" id="UP001597375">
    <property type="component" value="Unassembled WGS sequence"/>
</dbReference>
<evidence type="ECO:0000256" key="2">
    <source>
        <dbReference type="ARBA" id="ARBA00013147"/>
    </source>
</evidence>
<keyword evidence="6" id="KW-0456">Lyase</keyword>
<dbReference type="Pfam" id="PF00800">
    <property type="entry name" value="PDT"/>
    <property type="match status" value="1"/>
</dbReference>
<feature type="domain" description="Prephenate dehydratase" evidence="8">
    <location>
        <begin position="7"/>
        <end position="188"/>
    </location>
</feature>
<proteinExistence type="predicted"/>
<dbReference type="InterPro" id="IPR001086">
    <property type="entry name" value="Preph_deHydtase"/>
</dbReference>
<evidence type="ECO:0000256" key="6">
    <source>
        <dbReference type="ARBA" id="ARBA00023239"/>
    </source>
</evidence>
<evidence type="ECO:0000259" key="8">
    <source>
        <dbReference type="PROSITE" id="PS51171"/>
    </source>
</evidence>
<sequence length="284" mass="31899">MPTPTQLIACLGPEGSFSHEFAMKHFGEDYQFRCVDGDFSEVVSLVGEGTCSYAVIPFLNSNGVDVRPAQIAIGQSRDWIWIEGCYSHLVTHNVVVTPHFKELKKVISKEQVFPQCTTWLQQWQGLVCENAPSTSAALRNLLKAPIEEQRVSGAICNLLAYKLYGGKMLHPKIENPRNTTLFLVIAKEKVPRDQEQVLICLTCPTEQCYKQAISEFAIARFPLKFSSLKGEFSEHMPCFLQFENTGSPDELELLLAKPHRHLIGAYATKNSLSTCIASFFDEDY</sequence>
<evidence type="ECO:0000313" key="9">
    <source>
        <dbReference type="EMBL" id="MFD2255419.1"/>
    </source>
</evidence>
<keyword evidence="5" id="KW-0584">Phenylalanine biosynthesis</keyword>
<dbReference type="EC" id="4.2.1.51" evidence="2"/>